<evidence type="ECO:0000313" key="1">
    <source>
        <dbReference type="EMBL" id="KKK56605.1"/>
    </source>
</evidence>
<reference evidence="1" key="1">
    <citation type="journal article" date="2015" name="Nature">
        <title>Complex archaea that bridge the gap between prokaryotes and eukaryotes.</title>
        <authorList>
            <person name="Spang A."/>
            <person name="Saw J.H."/>
            <person name="Jorgensen S.L."/>
            <person name="Zaremba-Niedzwiedzka K."/>
            <person name="Martijn J."/>
            <person name="Lind A.E."/>
            <person name="van Eijk R."/>
            <person name="Schleper C."/>
            <person name="Guy L."/>
            <person name="Ettema T.J."/>
        </authorList>
    </citation>
    <scope>NUCLEOTIDE SEQUENCE</scope>
</reference>
<name>A0A0F8X6M4_9ZZZZ</name>
<organism evidence="1">
    <name type="scientific">marine sediment metagenome</name>
    <dbReference type="NCBI Taxonomy" id="412755"/>
    <lineage>
        <taxon>unclassified sequences</taxon>
        <taxon>metagenomes</taxon>
        <taxon>ecological metagenomes</taxon>
    </lineage>
</organism>
<proteinExistence type="predicted"/>
<feature type="non-terminal residue" evidence="1">
    <location>
        <position position="24"/>
    </location>
</feature>
<accession>A0A0F8X6M4</accession>
<dbReference type="AlphaFoldDB" id="A0A0F8X6M4"/>
<gene>
    <name evidence="1" type="ORF">LCGC14_3062860</name>
</gene>
<sequence>MSGRLPRVTGAVGSVDTAAQGYFV</sequence>
<dbReference type="EMBL" id="LAZR01064908">
    <property type="protein sequence ID" value="KKK56605.1"/>
    <property type="molecule type" value="Genomic_DNA"/>
</dbReference>
<comment type="caution">
    <text evidence="1">The sequence shown here is derived from an EMBL/GenBank/DDBJ whole genome shotgun (WGS) entry which is preliminary data.</text>
</comment>
<protein>
    <submittedName>
        <fullName evidence="1">Uncharacterized protein</fullName>
    </submittedName>
</protein>